<reference evidence="2" key="1">
    <citation type="submission" date="2021-01" db="EMBL/GenBank/DDBJ databases">
        <authorList>
            <person name="Corre E."/>
            <person name="Pelletier E."/>
            <person name="Niang G."/>
            <person name="Scheremetjew M."/>
            <person name="Finn R."/>
            <person name="Kale V."/>
            <person name="Holt S."/>
            <person name="Cochrane G."/>
            <person name="Meng A."/>
            <person name="Brown T."/>
            <person name="Cohen L."/>
        </authorList>
    </citation>
    <scope>NUCLEOTIDE SEQUENCE</scope>
    <source>
        <strain evidence="2">CCMP2877</strain>
    </source>
</reference>
<dbReference type="CDD" id="cd20379">
    <property type="entry name" value="Tudor_dTUD-like"/>
    <property type="match status" value="1"/>
</dbReference>
<dbReference type="InterPro" id="IPR002999">
    <property type="entry name" value="Tudor"/>
</dbReference>
<evidence type="ECO:0000259" key="1">
    <source>
        <dbReference type="SMART" id="SM00333"/>
    </source>
</evidence>
<organism evidence="2">
    <name type="scientific">Phaeomonas parva</name>
    <dbReference type="NCBI Taxonomy" id="124430"/>
    <lineage>
        <taxon>Eukaryota</taxon>
        <taxon>Sar</taxon>
        <taxon>Stramenopiles</taxon>
        <taxon>Ochrophyta</taxon>
        <taxon>Pinguiophyceae</taxon>
        <taxon>Pinguiochrysidales</taxon>
        <taxon>Pinguiochrysidaceae</taxon>
        <taxon>Phaeomonas</taxon>
    </lineage>
</organism>
<accession>A0A7S1TVG1</accession>
<name>A0A7S1TVG1_9STRA</name>
<proteinExistence type="predicted"/>
<dbReference type="SMART" id="SM00333">
    <property type="entry name" value="TUDOR"/>
    <property type="match status" value="1"/>
</dbReference>
<dbReference type="AlphaFoldDB" id="A0A7S1TVG1"/>
<gene>
    <name evidence="2" type="ORF">PPAR1163_LOCUS6725</name>
</gene>
<dbReference type="EMBL" id="HBGJ01010806">
    <property type="protein sequence ID" value="CAD9248366.1"/>
    <property type="molecule type" value="Transcribed_RNA"/>
</dbReference>
<sequence length="174" mass="18416">MPMSVDADLKADEAKLSPGAKGGAAADANGAWADVGAVVEREIDGLWFPARIIRGTFGELFDVEYLDDGNVETDVPRAELRPANVNDLDLEAATAKAEAASQAALKVPEVLRNIVPQEEIEIIECQPKVVRHGVNDDTRATALVLGAEQGVAHGGGLRALRSLRRQRSPGDAKA</sequence>
<feature type="domain" description="Tudor" evidence="1">
    <location>
        <begin position="30"/>
        <end position="88"/>
    </location>
</feature>
<evidence type="ECO:0000313" key="2">
    <source>
        <dbReference type="EMBL" id="CAD9248366.1"/>
    </source>
</evidence>
<protein>
    <recommendedName>
        <fullName evidence="1">Tudor domain-containing protein</fullName>
    </recommendedName>
</protein>